<sequence length="798" mass="88063">MTTQIFPELAESARPAIRRRRALSVTSTYPSADKPVKRRRIDTSNHPNLEASSLHSNQHPLSGIADAAEAMRLTQAGEASEPQGTQSSSSSDVGNGAAAGATTGTYTSPSAFIASMDDPLVNVKNGHVKALSNGSTNGSLTNGSLSPRIETLAEPYARHAKAVARVFPPGTTLYPDSMTDREEFVRLLLQTLKDVGYLETANVLEQESGYSYETAHVAAFRNAVMNGKWDLVENGLVVLGVRDDDSLRAARFMISQQKYLEYLEANKRAEALLTLRQEIAPLDIEQGRLHNLSRQVTSSLVLGLCSSAPSLIMASGPEELRRQAHWDGSNGSSRQRLLSHLQQLVPSSAMVPSRRLDTLLQQAREHQIQMCNYHIGSQTHSLYHDHSCSRKQFPSMNTHILEGHRDEVWQLQWSHRGDKLASSSKDSTVIIWKIARIEATRELDCTLQHVLRDHSFHINAISWSPDDSYLLSSAEHEIKLWHAETGACLKTINQQHSQTVNGLCWLADSSGFVTGGMDRRIIQWDIKGNFVLQWPQLDIRILELAITPNGRRLVAIGQLAQPISISNEHTPSAHSLATTLQASAGVHAPTVSGNENRTSVDIERRIVVYDLETRQEIWWQSVWGELQSVKISEDSRFALINHQQGDVALWDLVEERLIQRYVGRPRGMCVVRSCFGGIDGGLILSGSEDGHVYVWNRRTGTLFEMLSGHEPGGVNSVDWCPGESALFASCGDDGTIRLWGPEPELTADSNMVEQPGPIVHDASERETQNGKQLVGGLRTNDGYLLGASPSRMKEASTR</sequence>
<dbReference type="GO" id="GO:0000502">
    <property type="term" value="C:proteasome complex"/>
    <property type="evidence" value="ECO:0007669"/>
    <property type="project" value="UniProtKB-KW"/>
</dbReference>
<dbReference type="CDD" id="cd00200">
    <property type="entry name" value="WD40"/>
    <property type="match status" value="1"/>
</dbReference>
<feature type="compositionally biased region" description="Polar residues" evidence="4">
    <location>
        <begin position="44"/>
        <end position="59"/>
    </location>
</feature>
<dbReference type="SMART" id="SM00320">
    <property type="entry name" value="WD40"/>
    <property type="match status" value="5"/>
</dbReference>
<dbReference type="EMBL" id="CAFZ01000041">
    <property type="protein sequence ID" value="CCA68843.1"/>
    <property type="molecule type" value="Genomic_DNA"/>
</dbReference>
<dbReference type="SUPFAM" id="SSF50978">
    <property type="entry name" value="WD40 repeat-like"/>
    <property type="match status" value="1"/>
</dbReference>
<dbReference type="AlphaFoldDB" id="G4TC10"/>
<keyword evidence="6" id="KW-0647">Proteasome</keyword>
<dbReference type="InterPro" id="IPR051350">
    <property type="entry name" value="WD_repeat-ST_regulator"/>
</dbReference>
<dbReference type="HOGENOM" id="CLU_000288_57_25_1"/>
<dbReference type="InParanoid" id="G4TC10"/>
<dbReference type="Proteomes" id="UP000007148">
    <property type="component" value="Unassembled WGS sequence"/>
</dbReference>
<organism evidence="6 7">
    <name type="scientific">Serendipita indica (strain DSM 11827)</name>
    <name type="common">Root endophyte fungus</name>
    <name type="synonym">Piriformospora indica</name>
    <dbReference type="NCBI Taxonomy" id="1109443"/>
    <lineage>
        <taxon>Eukaryota</taxon>
        <taxon>Fungi</taxon>
        <taxon>Dikarya</taxon>
        <taxon>Basidiomycota</taxon>
        <taxon>Agaricomycotina</taxon>
        <taxon>Agaricomycetes</taxon>
        <taxon>Sebacinales</taxon>
        <taxon>Serendipitaceae</taxon>
        <taxon>Serendipita</taxon>
    </lineage>
</organism>
<evidence type="ECO:0000313" key="7">
    <source>
        <dbReference type="Proteomes" id="UP000007148"/>
    </source>
</evidence>
<dbReference type="PANTHER" id="PTHR22838">
    <property type="entry name" value="WD REPEAT PROTEIN 26-RELATED"/>
    <property type="match status" value="1"/>
</dbReference>
<accession>G4TC10</accession>
<dbReference type="InterPro" id="IPR006594">
    <property type="entry name" value="LisH"/>
</dbReference>
<dbReference type="STRING" id="1109443.G4TC10"/>
<dbReference type="InterPro" id="IPR036322">
    <property type="entry name" value="WD40_repeat_dom_sf"/>
</dbReference>
<feature type="repeat" description="WD" evidence="3">
    <location>
        <begin position="493"/>
        <end position="527"/>
    </location>
</feature>
<dbReference type="PROSITE" id="PS50082">
    <property type="entry name" value="WD_REPEATS_2"/>
    <property type="match status" value="5"/>
</dbReference>
<feature type="region of interest" description="Disordered" evidence="4">
    <location>
        <begin position="760"/>
        <end position="798"/>
    </location>
</feature>
<dbReference type="OrthoDB" id="972532at2759"/>
<reference evidence="6 7" key="1">
    <citation type="journal article" date="2011" name="PLoS Pathog.">
        <title>Endophytic Life Strategies Decoded by Genome and Transcriptome Analyses of the Mutualistic Root Symbiont Piriformospora indica.</title>
        <authorList>
            <person name="Zuccaro A."/>
            <person name="Lahrmann U."/>
            <person name="Guldener U."/>
            <person name="Langen G."/>
            <person name="Pfiffi S."/>
            <person name="Biedenkopf D."/>
            <person name="Wong P."/>
            <person name="Samans B."/>
            <person name="Grimm C."/>
            <person name="Basiewicz M."/>
            <person name="Murat C."/>
            <person name="Martin F."/>
            <person name="Kogel K.H."/>
        </authorList>
    </citation>
    <scope>NUCLEOTIDE SEQUENCE [LARGE SCALE GENOMIC DNA]</scope>
    <source>
        <strain evidence="6 7">DSM 11827</strain>
    </source>
</reference>
<evidence type="ECO:0000259" key="5">
    <source>
        <dbReference type="PROSITE" id="PS50897"/>
    </source>
</evidence>
<dbReference type="GO" id="GO:0043161">
    <property type="term" value="P:proteasome-mediated ubiquitin-dependent protein catabolic process"/>
    <property type="evidence" value="ECO:0007669"/>
    <property type="project" value="TreeGrafter"/>
</dbReference>
<feature type="repeat" description="WD" evidence="3">
    <location>
        <begin position="679"/>
        <end position="705"/>
    </location>
</feature>
<feature type="repeat" description="WD" evidence="3">
    <location>
        <begin position="451"/>
        <end position="491"/>
    </location>
</feature>
<name>G4TC10_SERID</name>
<feature type="repeat" description="WD" evidence="3">
    <location>
        <begin position="714"/>
        <end position="739"/>
    </location>
</feature>
<proteinExistence type="predicted"/>
<dbReference type="InterPro" id="IPR015943">
    <property type="entry name" value="WD40/YVTN_repeat-like_dom_sf"/>
</dbReference>
<evidence type="ECO:0000313" key="6">
    <source>
        <dbReference type="EMBL" id="CCA68843.1"/>
    </source>
</evidence>
<dbReference type="PROSITE" id="PS50896">
    <property type="entry name" value="LISH"/>
    <property type="match status" value="1"/>
</dbReference>
<dbReference type="PROSITE" id="PS50897">
    <property type="entry name" value="CTLH"/>
    <property type="match status" value="1"/>
</dbReference>
<dbReference type="PROSITE" id="PS50294">
    <property type="entry name" value="WD_REPEATS_REGION"/>
    <property type="match status" value="1"/>
</dbReference>
<comment type="caution">
    <text evidence="6">The sequence shown here is derived from an EMBL/GenBank/DDBJ whole genome shotgun (WGS) entry which is preliminary data.</text>
</comment>
<dbReference type="Pfam" id="PF00400">
    <property type="entry name" value="WD40"/>
    <property type="match status" value="5"/>
</dbReference>
<dbReference type="PANTHER" id="PTHR22838:SF0">
    <property type="entry name" value="WD REPEAT-CONTAINING PROTEIN 26"/>
    <property type="match status" value="1"/>
</dbReference>
<feature type="compositionally biased region" description="Low complexity" evidence="4">
    <location>
        <begin position="87"/>
        <end position="101"/>
    </location>
</feature>
<gene>
    <name evidence="6" type="ORF">PIIN_02704</name>
</gene>
<protein>
    <submittedName>
        <fullName evidence="6">Related to GID7-protein involved in proteasome-dependent catabolite inactivation of fructose-1,6-bisphosphatase</fullName>
    </submittedName>
</protein>
<dbReference type="GO" id="GO:0034657">
    <property type="term" value="C:GID complex"/>
    <property type="evidence" value="ECO:0007669"/>
    <property type="project" value="TreeGrafter"/>
</dbReference>
<evidence type="ECO:0000256" key="4">
    <source>
        <dbReference type="SAM" id="MobiDB-lite"/>
    </source>
</evidence>
<keyword evidence="2" id="KW-0677">Repeat</keyword>
<dbReference type="eggNOG" id="KOG0293">
    <property type="taxonomic scope" value="Eukaryota"/>
</dbReference>
<evidence type="ECO:0000256" key="1">
    <source>
        <dbReference type="ARBA" id="ARBA00022574"/>
    </source>
</evidence>
<feature type="domain" description="CTLH" evidence="5">
    <location>
        <begin position="213"/>
        <end position="270"/>
    </location>
</feature>
<evidence type="ECO:0000256" key="2">
    <source>
        <dbReference type="ARBA" id="ARBA00022737"/>
    </source>
</evidence>
<dbReference type="InterPro" id="IPR001680">
    <property type="entry name" value="WD40_rpt"/>
</dbReference>
<dbReference type="InterPro" id="IPR006595">
    <property type="entry name" value="CTLH_C"/>
</dbReference>
<dbReference type="Pfam" id="PF23627">
    <property type="entry name" value="LisH_WDR26"/>
    <property type="match status" value="1"/>
</dbReference>
<dbReference type="OMA" id="GHISGCV"/>
<keyword evidence="1 3" id="KW-0853">WD repeat</keyword>
<dbReference type="FunCoup" id="G4TC10">
    <property type="interactions" value="260"/>
</dbReference>
<dbReference type="Gene3D" id="2.130.10.10">
    <property type="entry name" value="YVTN repeat-like/Quinoprotein amine dehydrogenase"/>
    <property type="match status" value="2"/>
</dbReference>
<evidence type="ECO:0000256" key="3">
    <source>
        <dbReference type="PROSITE-ProRule" id="PRU00221"/>
    </source>
</evidence>
<keyword evidence="7" id="KW-1185">Reference proteome</keyword>
<feature type="region of interest" description="Disordered" evidence="4">
    <location>
        <begin position="1"/>
        <end position="59"/>
    </location>
</feature>
<feature type="region of interest" description="Disordered" evidence="4">
    <location>
        <begin position="74"/>
        <end position="101"/>
    </location>
</feature>
<feature type="repeat" description="WD" evidence="3">
    <location>
        <begin position="401"/>
        <end position="442"/>
    </location>
</feature>